<dbReference type="AlphaFoldDB" id="A0A7R8UVZ5"/>
<dbReference type="PANTHER" id="PTHR21439">
    <property type="entry name" value="OXIDORED-NITRO DOMAIN-CONTAINING PROTEIN"/>
    <property type="match status" value="1"/>
</dbReference>
<dbReference type="InParanoid" id="A0A7R8UVZ5"/>
<dbReference type="PANTHER" id="PTHR21439:SF0">
    <property type="entry name" value="PROTEIN OSCP1"/>
    <property type="match status" value="1"/>
</dbReference>
<dbReference type="InterPro" id="IPR019332">
    <property type="entry name" value="OSCP1"/>
</dbReference>
<gene>
    <name evidence="1" type="ORF">HERILL_LOCUS10721</name>
</gene>
<dbReference type="OMA" id="PDAKRHM"/>
<accession>A0A7R8UVZ5</accession>
<name>A0A7R8UVZ5_HERIL</name>
<sequence length="307" mass="34763">MSDINVFIVVNLGCEMLYVIDQRLRAQGITLDKSVQVLRDITGILLDPNFIERLIIGSKQKAVLTEEHCKFILNDFACCSLMRLDESSMSKLWDLITMIFKWQLEMVRTPEKLLEITFRHLDGVGQLHPSAKKTMLIDCTKNTIGNFWSSHDATKQEEMFASIKCWFQPLNTKISVLIRLGFQNMDGTLTIDTSSDRYAQFINNIGENVYIKNETSRKNANDHFKGLAEQLHIAPNNDSRISPFTKNLLFGDAGKADPAAEENVGSTEFVQLKTVHKATSSWESLLNGKMAPTEKKNLQALLNMKLS</sequence>
<reference evidence="1 2" key="1">
    <citation type="submission" date="2020-11" db="EMBL/GenBank/DDBJ databases">
        <authorList>
            <person name="Wallbank WR R."/>
            <person name="Pardo Diaz C."/>
            <person name="Kozak K."/>
            <person name="Martin S."/>
            <person name="Jiggins C."/>
            <person name="Moest M."/>
            <person name="Warren A I."/>
            <person name="Generalovic N T."/>
            <person name="Byers J.R.P. K."/>
            <person name="Montejo-Kovacevich G."/>
            <person name="Yen C E."/>
        </authorList>
    </citation>
    <scope>NUCLEOTIDE SEQUENCE [LARGE SCALE GENOMIC DNA]</scope>
</reference>
<dbReference type="GO" id="GO:0005737">
    <property type="term" value="C:cytoplasm"/>
    <property type="evidence" value="ECO:0007669"/>
    <property type="project" value="TreeGrafter"/>
</dbReference>
<dbReference type="Proteomes" id="UP000594454">
    <property type="component" value="Chromosome 4"/>
</dbReference>
<evidence type="ECO:0000313" key="2">
    <source>
        <dbReference type="Proteomes" id="UP000594454"/>
    </source>
</evidence>
<dbReference type="GO" id="GO:0005886">
    <property type="term" value="C:plasma membrane"/>
    <property type="evidence" value="ECO:0007669"/>
    <property type="project" value="TreeGrafter"/>
</dbReference>
<proteinExistence type="predicted"/>
<dbReference type="EMBL" id="LR899012">
    <property type="protein sequence ID" value="CAD7088063.1"/>
    <property type="molecule type" value="Genomic_DNA"/>
</dbReference>
<organism evidence="1 2">
    <name type="scientific">Hermetia illucens</name>
    <name type="common">Black soldier fly</name>
    <dbReference type="NCBI Taxonomy" id="343691"/>
    <lineage>
        <taxon>Eukaryota</taxon>
        <taxon>Metazoa</taxon>
        <taxon>Ecdysozoa</taxon>
        <taxon>Arthropoda</taxon>
        <taxon>Hexapoda</taxon>
        <taxon>Insecta</taxon>
        <taxon>Pterygota</taxon>
        <taxon>Neoptera</taxon>
        <taxon>Endopterygota</taxon>
        <taxon>Diptera</taxon>
        <taxon>Brachycera</taxon>
        <taxon>Stratiomyomorpha</taxon>
        <taxon>Stratiomyidae</taxon>
        <taxon>Hermetiinae</taxon>
        <taxon>Hermetia</taxon>
    </lineage>
</organism>
<protein>
    <submittedName>
        <fullName evidence="1">Uncharacterized protein</fullName>
    </submittedName>
</protein>
<evidence type="ECO:0000313" key="1">
    <source>
        <dbReference type="EMBL" id="CAD7088063.1"/>
    </source>
</evidence>
<dbReference type="OrthoDB" id="2157380at2759"/>
<keyword evidence="2" id="KW-1185">Reference proteome</keyword>
<dbReference type="Pfam" id="PF10188">
    <property type="entry name" value="Oscp1"/>
    <property type="match status" value="1"/>
</dbReference>